<protein>
    <recommendedName>
        <fullName evidence="5">Type II secretion system protein GspC N-terminal domain-containing protein</fullName>
    </recommendedName>
</protein>
<evidence type="ECO:0008006" key="5">
    <source>
        <dbReference type="Google" id="ProtNLM"/>
    </source>
</evidence>
<keyword evidence="4" id="KW-1185">Reference proteome</keyword>
<dbReference type="EMBL" id="JACEMT010000036">
    <property type="protein sequence ID" value="MBA4501550.1"/>
    <property type="molecule type" value="Genomic_DNA"/>
</dbReference>
<keyword evidence="2" id="KW-0732">Signal</keyword>
<proteinExistence type="predicted"/>
<sequence>MNAIRMRYRLVCLLLLMMLPGLTRSDTQAAPGVPDLQLPPAPSLGQFDEILERPLFSPSRSPDVDTGPAPDQATAEELKAQWQLTGILLVGSEFRALLQQRNGGLQRVLGTGMPLDDSWVLIAIEQNAVRLQAGDVEVQLVLREPRDTGPVQRRSDRIKNGSGSRASGMAPDQPPPKEVSNE</sequence>
<evidence type="ECO:0000313" key="3">
    <source>
        <dbReference type="EMBL" id="MBA4501550.1"/>
    </source>
</evidence>
<dbReference type="RefSeq" id="WP_181737526.1">
    <property type="nucleotide sequence ID" value="NZ_JACEMT010000036.1"/>
</dbReference>
<organism evidence="3 4">
    <name type="scientific">Marinobacterium marinum</name>
    <dbReference type="NCBI Taxonomy" id="2756129"/>
    <lineage>
        <taxon>Bacteria</taxon>
        <taxon>Pseudomonadati</taxon>
        <taxon>Pseudomonadota</taxon>
        <taxon>Gammaproteobacteria</taxon>
        <taxon>Oceanospirillales</taxon>
        <taxon>Oceanospirillaceae</taxon>
        <taxon>Marinobacterium</taxon>
    </lineage>
</organism>
<comment type="caution">
    <text evidence="3">The sequence shown here is derived from an EMBL/GenBank/DDBJ whole genome shotgun (WGS) entry which is preliminary data.</text>
</comment>
<dbReference type="AlphaFoldDB" id="A0A7W1WWJ9"/>
<feature type="chain" id="PRO_5030574129" description="Type II secretion system protein GspC N-terminal domain-containing protein" evidence="2">
    <location>
        <begin position="30"/>
        <end position="182"/>
    </location>
</feature>
<name>A0A7W1WWJ9_9GAMM</name>
<feature type="compositionally biased region" description="Basic and acidic residues" evidence="1">
    <location>
        <begin position="144"/>
        <end position="159"/>
    </location>
</feature>
<reference evidence="3 4" key="1">
    <citation type="submission" date="2020-07" db="EMBL/GenBank/DDBJ databases">
        <title>Bacterium isolated from marien macroalgae.</title>
        <authorList>
            <person name="Zhu K."/>
            <person name="Lu D."/>
            <person name="Du Z."/>
        </authorList>
    </citation>
    <scope>NUCLEOTIDE SEQUENCE [LARGE SCALE GENOMIC DNA]</scope>
    <source>
        <strain evidence="3 4">3-1745</strain>
    </source>
</reference>
<gene>
    <name evidence="3" type="ORF">H1S06_04135</name>
</gene>
<evidence type="ECO:0000313" key="4">
    <source>
        <dbReference type="Proteomes" id="UP000538931"/>
    </source>
</evidence>
<evidence type="ECO:0000256" key="1">
    <source>
        <dbReference type="SAM" id="MobiDB-lite"/>
    </source>
</evidence>
<feature type="signal peptide" evidence="2">
    <location>
        <begin position="1"/>
        <end position="29"/>
    </location>
</feature>
<dbReference type="Proteomes" id="UP000538931">
    <property type="component" value="Unassembled WGS sequence"/>
</dbReference>
<evidence type="ECO:0000256" key="2">
    <source>
        <dbReference type="SAM" id="SignalP"/>
    </source>
</evidence>
<feature type="compositionally biased region" description="Pro residues" evidence="1">
    <location>
        <begin position="172"/>
        <end position="182"/>
    </location>
</feature>
<accession>A0A7W1WWJ9</accession>
<feature type="region of interest" description="Disordered" evidence="1">
    <location>
        <begin position="144"/>
        <end position="182"/>
    </location>
</feature>